<gene>
    <name evidence="1" type="ORF">MRB53_002245</name>
</gene>
<dbReference type="Proteomes" id="UP001234297">
    <property type="component" value="Chromosome 1"/>
</dbReference>
<accession>A0ACC2MTY0</accession>
<organism evidence="1 2">
    <name type="scientific">Persea americana</name>
    <name type="common">Avocado</name>
    <dbReference type="NCBI Taxonomy" id="3435"/>
    <lineage>
        <taxon>Eukaryota</taxon>
        <taxon>Viridiplantae</taxon>
        <taxon>Streptophyta</taxon>
        <taxon>Embryophyta</taxon>
        <taxon>Tracheophyta</taxon>
        <taxon>Spermatophyta</taxon>
        <taxon>Magnoliopsida</taxon>
        <taxon>Magnoliidae</taxon>
        <taxon>Laurales</taxon>
        <taxon>Lauraceae</taxon>
        <taxon>Persea</taxon>
    </lineage>
</organism>
<protein>
    <submittedName>
        <fullName evidence="1">Uncharacterized protein</fullName>
    </submittedName>
</protein>
<dbReference type="EMBL" id="CM056809">
    <property type="protein sequence ID" value="KAJ8649222.1"/>
    <property type="molecule type" value="Genomic_DNA"/>
</dbReference>
<sequence>MARRGRWGAGGGAGRRSRGDSVVCAQGGAGERQRGRWRVLSCRGVTESREAGRGRTERWGRGRTGRVKEGGAQWGRGEKKACERKDRESEREMGKERERGMGVLTGERESGRSRGTEREWTGEREMGRRGREGLWKTKMGAGKRERREEKNERER</sequence>
<name>A0ACC2MTY0_PERAE</name>
<reference evidence="1 2" key="1">
    <citation type="journal article" date="2022" name="Hortic Res">
        <title>A haplotype resolved chromosomal level avocado genome allows analysis of novel avocado genes.</title>
        <authorList>
            <person name="Nath O."/>
            <person name="Fletcher S.J."/>
            <person name="Hayward A."/>
            <person name="Shaw L.M."/>
            <person name="Masouleh A.K."/>
            <person name="Furtado A."/>
            <person name="Henry R.J."/>
            <person name="Mitter N."/>
        </authorList>
    </citation>
    <scope>NUCLEOTIDE SEQUENCE [LARGE SCALE GENOMIC DNA]</scope>
    <source>
        <strain evidence="2">cv. Hass</strain>
    </source>
</reference>
<keyword evidence="2" id="KW-1185">Reference proteome</keyword>
<proteinExistence type="predicted"/>
<evidence type="ECO:0000313" key="1">
    <source>
        <dbReference type="EMBL" id="KAJ8649222.1"/>
    </source>
</evidence>
<comment type="caution">
    <text evidence="1">The sequence shown here is derived from an EMBL/GenBank/DDBJ whole genome shotgun (WGS) entry which is preliminary data.</text>
</comment>
<evidence type="ECO:0000313" key="2">
    <source>
        <dbReference type="Proteomes" id="UP001234297"/>
    </source>
</evidence>